<accession>A0ABU3QBH7</accession>
<proteinExistence type="predicted"/>
<comment type="caution">
    <text evidence="3">The sequence shown here is derived from an EMBL/GenBank/DDBJ whole genome shotgun (WGS) entry which is preliminary data.</text>
</comment>
<dbReference type="Proteomes" id="UP001259572">
    <property type="component" value="Unassembled WGS sequence"/>
</dbReference>
<feature type="region of interest" description="Disordered" evidence="1">
    <location>
        <begin position="19"/>
        <end position="104"/>
    </location>
</feature>
<dbReference type="RefSeq" id="WP_315728209.1">
    <property type="nucleotide sequence ID" value="NZ_JAVUPU010000011.1"/>
</dbReference>
<dbReference type="EMBL" id="JAVUPU010000011">
    <property type="protein sequence ID" value="MDT9600755.1"/>
    <property type="molecule type" value="Genomic_DNA"/>
</dbReference>
<organism evidence="3 4">
    <name type="scientific">Sphingosinicella rhizophila</name>
    <dbReference type="NCBI Taxonomy" id="3050082"/>
    <lineage>
        <taxon>Bacteria</taxon>
        <taxon>Pseudomonadati</taxon>
        <taxon>Pseudomonadota</taxon>
        <taxon>Alphaproteobacteria</taxon>
        <taxon>Sphingomonadales</taxon>
        <taxon>Sphingosinicellaceae</taxon>
        <taxon>Sphingosinicella</taxon>
    </lineage>
</organism>
<evidence type="ECO:0000313" key="4">
    <source>
        <dbReference type="Proteomes" id="UP001259572"/>
    </source>
</evidence>
<name>A0ABU3QBH7_9SPHN</name>
<keyword evidence="2" id="KW-0732">Signal</keyword>
<feature type="chain" id="PRO_5045371805" evidence="2">
    <location>
        <begin position="23"/>
        <end position="104"/>
    </location>
</feature>
<keyword evidence="4" id="KW-1185">Reference proteome</keyword>
<evidence type="ECO:0000256" key="1">
    <source>
        <dbReference type="SAM" id="MobiDB-lite"/>
    </source>
</evidence>
<reference evidence="3 4" key="1">
    <citation type="submission" date="2023-05" db="EMBL/GenBank/DDBJ databases">
        <authorList>
            <person name="Guo Y."/>
        </authorList>
    </citation>
    <scope>NUCLEOTIDE SEQUENCE [LARGE SCALE GENOMIC DNA]</scope>
    <source>
        <strain evidence="3 4">GR2756</strain>
    </source>
</reference>
<sequence length="104" mass="10717">MKKASILLLLGALGLPAAPAAADPPVAAKPPAAEASAPAAAPVIGTKWSLKAKPKPGVQGPQVPAPQRIRTPRAAPQVVRRQAKQRPNNQPLVNAIAKAKRNHN</sequence>
<evidence type="ECO:0000256" key="2">
    <source>
        <dbReference type="SAM" id="SignalP"/>
    </source>
</evidence>
<evidence type="ECO:0000313" key="3">
    <source>
        <dbReference type="EMBL" id="MDT9600755.1"/>
    </source>
</evidence>
<protein>
    <submittedName>
        <fullName evidence="3">Uncharacterized protein</fullName>
    </submittedName>
</protein>
<feature type="signal peptide" evidence="2">
    <location>
        <begin position="1"/>
        <end position="22"/>
    </location>
</feature>
<feature type="compositionally biased region" description="Low complexity" evidence="1">
    <location>
        <begin position="19"/>
        <end position="42"/>
    </location>
</feature>
<gene>
    <name evidence="3" type="ORF">RQX22_17470</name>
</gene>